<dbReference type="Proteomes" id="UP000017148">
    <property type="component" value="Unassembled WGS sequence"/>
</dbReference>
<accession>U7D311</accession>
<dbReference type="RefSeq" id="WP_022637650.1">
    <property type="nucleotide sequence ID" value="NZ_ASJR01000028.1"/>
</dbReference>
<dbReference type="STRING" id="1313304.CALK_2285"/>
<dbReference type="SUPFAM" id="SSF53474">
    <property type="entry name" value="alpha/beta-Hydrolases"/>
    <property type="match status" value="1"/>
</dbReference>
<dbReference type="EMBL" id="ASJR01000028">
    <property type="protein sequence ID" value="ERP30874.1"/>
    <property type="molecule type" value="Genomic_DNA"/>
</dbReference>
<proteinExistence type="predicted"/>
<dbReference type="Pfam" id="PF06821">
    <property type="entry name" value="Ser_hydrolase"/>
    <property type="match status" value="1"/>
</dbReference>
<reference evidence="1 2" key="1">
    <citation type="journal article" date="2013" name="Environ. Microbiol.">
        <title>Genome analysis of Chitinivibrio alkaliphilus gen. nov., sp. nov., a novel extremely haloalkaliphilic anaerobic chitinolytic bacterium from the candidate phylum Termite Group 3.</title>
        <authorList>
            <person name="Sorokin D.Y."/>
            <person name="Gumerov V.M."/>
            <person name="Rakitin A.L."/>
            <person name="Beletsky A.V."/>
            <person name="Damste J.S."/>
            <person name="Muyzer G."/>
            <person name="Mardanov A.V."/>
            <person name="Ravin N.V."/>
        </authorList>
    </citation>
    <scope>NUCLEOTIDE SEQUENCE [LARGE SCALE GENOMIC DNA]</scope>
    <source>
        <strain evidence="1 2">ACht1</strain>
    </source>
</reference>
<dbReference type="OrthoDB" id="9804993at2"/>
<dbReference type="Gene3D" id="3.40.50.1820">
    <property type="entry name" value="alpha/beta hydrolase"/>
    <property type="match status" value="1"/>
</dbReference>
<protein>
    <submittedName>
        <fullName evidence="1">Putative esterase</fullName>
    </submittedName>
</protein>
<sequence length="171" mass="18592">MTILTLPGLGGSPPTHWQSLWEKKHGYRRIEQNPWDHVSFPHWAEKTVHTLSTLHDTPIVLIAHSMGTHVAARIASDPDLSVGGLFLVAPPDLTSPLLRGKISGFSTRVRPLSIPVEVHISTDDPYSSVETARAFAASLGGSTVFHRNGGHLNADSGIGFWSEGHACFKNF</sequence>
<dbReference type="InterPro" id="IPR029058">
    <property type="entry name" value="AB_hydrolase_fold"/>
</dbReference>
<dbReference type="AlphaFoldDB" id="U7D311"/>
<gene>
    <name evidence="1" type="ORF">CALK_2285</name>
</gene>
<dbReference type="eggNOG" id="COG3545">
    <property type="taxonomic scope" value="Bacteria"/>
</dbReference>
<evidence type="ECO:0000313" key="2">
    <source>
        <dbReference type="Proteomes" id="UP000017148"/>
    </source>
</evidence>
<dbReference type="GO" id="GO:0016787">
    <property type="term" value="F:hydrolase activity"/>
    <property type="evidence" value="ECO:0007669"/>
    <property type="project" value="InterPro"/>
</dbReference>
<name>U7D311_9BACT</name>
<comment type="caution">
    <text evidence="1">The sequence shown here is derived from an EMBL/GenBank/DDBJ whole genome shotgun (WGS) entry which is preliminary data.</text>
</comment>
<organism evidence="1 2">
    <name type="scientific">Chitinivibrio alkaliphilus ACht1</name>
    <dbReference type="NCBI Taxonomy" id="1313304"/>
    <lineage>
        <taxon>Bacteria</taxon>
        <taxon>Pseudomonadati</taxon>
        <taxon>Fibrobacterota</taxon>
        <taxon>Chitinivibrionia</taxon>
        <taxon>Chitinivibrionales</taxon>
        <taxon>Chitinivibrionaceae</taxon>
        <taxon>Chitinivibrio</taxon>
    </lineage>
</organism>
<keyword evidence="2" id="KW-1185">Reference proteome</keyword>
<dbReference type="InterPro" id="IPR010662">
    <property type="entry name" value="RBBP9/YdeN"/>
</dbReference>
<evidence type="ECO:0000313" key="1">
    <source>
        <dbReference type="EMBL" id="ERP30874.1"/>
    </source>
</evidence>